<keyword evidence="2" id="KW-1133">Transmembrane helix</keyword>
<evidence type="ECO:0000313" key="3">
    <source>
        <dbReference type="EMBL" id="MFC5588402.1"/>
    </source>
</evidence>
<keyword evidence="2" id="KW-0812">Transmembrane</keyword>
<keyword evidence="4" id="KW-1185">Reference proteome</keyword>
<name>A0ABW0TGB7_9BACL</name>
<dbReference type="EMBL" id="JBHSNO010000005">
    <property type="protein sequence ID" value="MFC5588402.1"/>
    <property type="molecule type" value="Genomic_DNA"/>
</dbReference>
<comment type="caution">
    <text evidence="3">The sequence shown here is derived from an EMBL/GenBank/DDBJ whole genome shotgun (WGS) entry which is preliminary data.</text>
</comment>
<proteinExistence type="predicted"/>
<evidence type="ECO:0000256" key="1">
    <source>
        <dbReference type="SAM" id="MobiDB-lite"/>
    </source>
</evidence>
<evidence type="ECO:0000313" key="4">
    <source>
        <dbReference type="Proteomes" id="UP001596109"/>
    </source>
</evidence>
<dbReference type="RefSeq" id="WP_381431672.1">
    <property type="nucleotide sequence ID" value="NZ_JBHSNO010000005.1"/>
</dbReference>
<gene>
    <name evidence="3" type="ORF">ACFPRA_05870</name>
</gene>
<feature type="compositionally biased region" description="Basic and acidic residues" evidence="1">
    <location>
        <begin position="129"/>
        <end position="139"/>
    </location>
</feature>
<feature type="region of interest" description="Disordered" evidence="1">
    <location>
        <begin position="120"/>
        <end position="139"/>
    </location>
</feature>
<feature type="transmembrane region" description="Helical" evidence="2">
    <location>
        <begin position="6"/>
        <end position="24"/>
    </location>
</feature>
<dbReference type="InterPro" id="IPR046118">
    <property type="entry name" value="DUF6115"/>
</dbReference>
<protein>
    <submittedName>
        <fullName evidence="3">DUF6115 domain-containing protein</fullName>
    </submittedName>
</protein>
<organism evidence="3 4">
    <name type="scientific">Sporosarcina soli</name>
    <dbReference type="NCBI Taxonomy" id="334736"/>
    <lineage>
        <taxon>Bacteria</taxon>
        <taxon>Bacillati</taxon>
        <taxon>Bacillota</taxon>
        <taxon>Bacilli</taxon>
        <taxon>Bacillales</taxon>
        <taxon>Caryophanaceae</taxon>
        <taxon>Sporosarcina</taxon>
    </lineage>
</organism>
<dbReference type="Proteomes" id="UP001596109">
    <property type="component" value="Unassembled WGS sequence"/>
</dbReference>
<dbReference type="Pfam" id="PF19610">
    <property type="entry name" value="DUF6115"/>
    <property type="match status" value="1"/>
</dbReference>
<sequence length="172" mass="19567">MAIFLAVLFFIQIIVGYFLVLLYMKVSKFDNLEKKQRQLMNEMDDSIGAYLAELKDENERLIAKLAERQTEMTKQGQAGIADPAKPVPTAPREESQPGSAIGVPKVPVNIALQSYENARKVHGNASDEQLEREPEDDRTRALEWHRDGHSVEEIAKRLEKGKTEVELMLKFK</sequence>
<evidence type="ECO:0000256" key="2">
    <source>
        <dbReference type="SAM" id="Phobius"/>
    </source>
</evidence>
<accession>A0ABW0TGB7</accession>
<keyword evidence="2" id="KW-0472">Membrane</keyword>
<reference evidence="4" key="1">
    <citation type="journal article" date="2019" name="Int. J. Syst. Evol. Microbiol.">
        <title>The Global Catalogue of Microorganisms (GCM) 10K type strain sequencing project: providing services to taxonomists for standard genome sequencing and annotation.</title>
        <authorList>
            <consortium name="The Broad Institute Genomics Platform"/>
            <consortium name="The Broad Institute Genome Sequencing Center for Infectious Disease"/>
            <person name="Wu L."/>
            <person name="Ma J."/>
        </authorList>
    </citation>
    <scope>NUCLEOTIDE SEQUENCE [LARGE SCALE GENOMIC DNA]</scope>
    <source>
        <strain evidence="4">CGMCC 4.1434</strain>
    </source>
</reference>
<feature type="region of interest" description="Disordered" evidence="1">
    <location>
        <begin position="72"/>
        <end position="102"/>
    </location>
</feature>